<dbReference type="EMBL" id="VSRR010019578">
    <property type="protein sequence ID" value="MPC62358.1"/>
    <property type="molecule type" value="Genomic_DNA"/>
</dbReference>
<dbReference type="AlphaFoldDB" id="A0A5B7GZM5"/>
<name>A0A5B7GZM5_PORTR</name>
<keyword evidence="3" id="KW-1185">Reference proteome</keyword>
<organism evidence="2 3">
    <name type="scientific">Portunus trituberculatus</name>
    <name type="common">Swimming crab</name>
    <name type="synonym">Neptunus trituberculatus</name>
    <dbReference type="NCBI Taxonomy" id="210409"/>
    <lineage>
        <taxon>Eukaryota</taxon>
        <taxon>Metazoa</taxon>
        <taxon>Ecdysozoa</taxon>
        <taxon>Arthropoda</taxon>
        <taxon>Crustacea</taxon>
        <taxon>Multicrustacea</taxon>
        <taxon>Malacostraca</taxon>
        <taxon>Eumalacostraca</taxon>
        <taxon>Eucarida</taxon>
        <taxon>Decapoda</taxon>
        <taxon>Pleocyemata</taxon>
        <taxon>Brachyura</taxon>
        <taxon>Eubrachyura</taxon>
        <taxon>Portunoidea</taxon>
        <taxon>Portunidae</taxon>
        <taxon>Portuninae</taxon>
        <taxon>Portunus</taxon>
    </lineage>
</organism>
<feature type="region of interest" description="Disordered" evidence="1">
    <location>
        <begin position="48"/>
        <end position="84"/>
    </location>
</feature>
<accession>A0A5B7GZM5</accession>
<evidence type="ECO:0000256" key="1">
    <source>
        <dbReference type="SAM" id="MobiDB-lite"/>
    </source>
</evidence>
<dbReference type="Proteomes" id="UP000324222">
    <property type="component" value="Unassembled WGS sequence"/>
</dbReference>
<comment type="caution">
    <text evidence="2">The sequence shown here is derived from an EMBL/GenBank/DDBJ whole genome shotgun (WGS) entry which is preliminary data.</text>
</comment>
<reference evidence="2 3" key="1">
    <citation type="submission" date="2019-05" db="EMBL/GenBank/DDBJ databases">
        <title>Another draft genome of Portunus trituberculatus and its Hox gene families provides insights of decapod evolution.</title>
        <authorList>
            <person name="Jeong J.-H."/>
            <person name="Song I."/>
            <person name="Kim S."/>
            <person name="Choi T."/>
            <person name="Kim D."/>
            <person name="Ryu S."/>
            <person name="Kim W."/>
        </authorList>
    </citation>
    <scope>NUCLEOTIDE SEQUENCE [LARGE SCALE GENOMIC DNA]</scope>
    <source>
        <tissue evidence="2">Muscle</tissue>
    </source>
</reference>
<evidence type="ECO:0000313" key="2">
    <source>
        <dbReference type="EMBL" id="MPC62358.1"/>
    </source>
</evidence>
<feature type="compositionally biased region" description="Polar residues" evidence="1">
    <location>
        <begin position="50"/>
        <end position="76"/>
    </location>
</feature>
<sequence length="84" mass="8874">MFHTAGLKATSHNATQRACLSPAVTATHQSVVHGLKVACHEPPQIYPSRLATNNNNSLPSSVGFTQRVSEGDTTSPPHHDSDSA</sequence>
<protein>
    <submittedName>
        <fullName evidence="2">Uncharacterized protein</fullName>
    </submittedName>
</protein>
<proteinExistence type="predicted"/>
<evidence type="ECO:0000313" key="3">
    <source>
        <dbReference type="Proteomes" id="UP000324222"/>
    </source>
</evidence>
<gene>
    <name evidence="2" type="ORF">E2C01_056442</name>
</gene>